<organism evidence="2 3">
    <name type="scientific">Phanerochaete sordida</name>
    <dbReference type="NCBI Taxonomy" id="48140"/>
    <lineage>
        <taxon>Eukaryota</taxon>
        <taxon>Fungi</taxon>
        <taxon>Dikarya</taxon>
        <taxon>Basidiomycota</taxon>
        <taxon>Agaricomycotina</taxon>
        <taxon>Agaricomycetes</taxon>
        <taxon>Polyporales</taxon>
        <taxon>Phanerochaetaceae</taxon>
        <taxon>Phanerochaete</taxon>
    </lineage>
</organism>
<evidence type="ECO:0000313" key="3">
    <source>
        <dbReference type="Proteomes" id="UP000703269"/>
    </source>
</evidence>
<protein>
    <submittedName>
        <fullName evidence="2">Uncharacterized protein</fullName>
    </submittedName>
</protein>
<name>A0A9P3GPP4_9APHY</name>
<feature type="region of interest" description="Disordered" evidence="1">
    <location>
        <begin position="1"/>
        <end position="25"/>
    </location>
</feature>
<keyword evidence="3" id="KW-1185">Reference proteome</keyword>
<evidence type="ECO:0000256" key="1">
    <source>
        <dbReference type="SAM" id="MobiDB-lite"/>
    </source>
</evidence>
<comment type="caution">
    <text evidence="2">The sequence shown here is derived from an EMBL/GenBank/DDBJ whole genome shotgun (WGS) entry which is preliminary data.</text>
</comment>
<reference evidence="2 3" key="1">
    <citation type="submission" date="2021-08" db="EMBL/GenBank/DDBJ databases">
        <title>Draft Genome Sequence of Phanerochaete sordida strain YK-624.</title>
        <authorList>
            <person name="Mori T."/>
            <person name="Dohra H."/>
            <person name="Suzuki T."/>
            <person name="Kawagishi H."/>
            <person name="Hirai H."/>
        </authorList>
    </citation>
    <scope>NUCLEOTIDE SEQUENCE [LARGE SCALE GENOMIC DNA]</scope>
    <source>
        <strain evidence="2 3">YK-624</strain>
    </source>
</reference>
<dbReference type="Proteomes" id="UP000703269">
    <property type="component" value="Unassembled WGS sequence"/>
</dbReference>
<evidence type="ECO:0000313" key="2">
    <source>
        <dbReference type="EMBL" id="GJE99262.1"/>
    </source>
</evidence>
<proteinExistence type="predicted"/>
<sequence length="133" mass="13944">MLAHVLLPAGPHTERSEVTSGPEDSGNTWISAIAPWFLERGSLTRRLRSQTSLPGATDNVQHETAGVGGRAALRRRDLGAEASTASLAIGQLCMRGCFGRSLEVGGPAGCHEAPVSLDTSRSQAYPCDSNAET</sequence>
<dbReference type="EMBL" id="BPQB01000105">
    <property type="protein sequence ID" value="GJE99262.1"/>
    <property type="molecule type" value="Genomic_DNA"/>
</dbReference>
<accession>A0A9P3GPP4</accession>
<gene>
    <name evidence="2" type="ORF">PsYK624_155150</name>
</gene>
<dbReference type="AlphaFoldDB" id="A0A9P3GPP4"/>